<accession>A0AAW1AZD5</accession>
<dbReference type="PANTHER" id="PTHR47236:SF5">
    <property type="entry name" value="GENE, 32742-RELATED"/>
    <property type="match status" value="1"/>
</dbReference>
<dbReference type="Proteomes" id="UP001474421">
    <property type="component" value="Unassembled WGS sequence"/>
</dbReference>
<name>A0AAW1AZD5_CROAD</name>
<gene>
    <name evidence="2" type="ORF">NXF25_014335</name>
</gene>
<proteinExistence type="predicted"/>
<reference evidence="2 3" key="1">
    <citation type="journal article" date="2024" name="Proc. Natl. Acad. Sci. U.S.A.">
        <title>The genetic regulatory architecture and epigenomic basis for age-related changes in rattlesnake venom.</title>
        <authorList>
            <person name="Hogan M.P."/>
            <person name="Holding M.L."/>
            <person name="Nystrom G.S."/>
            <person name="Colston T.J."/>
            <person name="Bartlett D.A."/>
            <person name="Mason A.J."/>
            <person name="Ellsworth S.A."/>
            <person name="Rautsaw R.M."/>
            <person name="Lawrence K.C."/>
            <person name="Strickland J.L."/>
            <person name="He B."/>
            <person name="Fraser P."/>
            <person name="Margres M.J."/>
            <person name="Gilbert D.M."/>
            <person name="Gibbs H.L."/>
            <person name="Parkinson C.L."/>
            <person name="Rokyta D.R."/>
        </authorList>
    </citation>
    <scope>NUCLEOTIDE SEQUENCE [LARGE SCALE GENOMIC DNA]</scope>
    <source>
        <strain evidence="2">DRR0105</strain>
    </source>
</reference>
<keyword evidence="1" id="KW-0472">Membrane</keyword>
<keyword evidence="1" id="KW-0812">Transmembrane</keyword>
<protein>
    <submittedName>
        <fullName evidence="2">Uncharacterized protein</fullName>
    </submittedName>
</protein>
<comment type="caution">
    <text evidence="2">The sequence shown here is derived from an EMBL/GenBank/DDBJ whole genome shotgun (WGS) entry which is preliminary data.</text>
</comment>
<feature type="transmembrane region" description="Helical" evidence="1">
    <location>
        <begin position="251"/>
        <end position="281"/>
    </location>
</feature>
<evidence type="ECO:0000256" key="1">
    <source>
        <dbReference type="SAM" id="Phobius"/>
    </source>
</evidence>
<organism evidence="2 3">
    <name type="scientific">Crotalus adamanteus</name>
    <name type="common">Eastern diamondback rattlesnake</name>
    <dbReference type="NCBI Taxonomy" id="8729"/>
    <lineage>
        <taxon>Eukaryota</taxon>
        <taxon>Metazoa</taxon>
        <taxon>Chordata</taxon>
        <taxon>Craniata</taxon>
        <taxon>Vertebrata</taxon>
        <taxon>Euteleostomi</taxon>
        <taxon>Lepidosauria</taxon>
        <taxon>Squamata</taxon>
        <taxon>Bifurcata</taxon>
        <taxon>Unidentata</taxon>
        <taxon>Episquamata</taxon>
        <taxon>Toxicofera</taxon>
        <taxon>Serpentes</taxon>
        <taxon>Colubroidea</taxon>
        <taxon>Viperidae</taxon>
        <taxon>Crotalinae</taxon>
        <taxon>Crotalus</taxon>
    </lineage>
</organism>
<keyword evidence="1" id="KW-1133">Transmembrane helix</keyword>
<evidence type="ECO:0000313" key="2">
    <source>
        <dbReference type="EMBL" id="KAK9394989.1"/>
    </source>
</evidence>
<keyword evidence="3" id="KW-1185">Reference proteome</keyword>
<sequence length="1472" mass="165915">MLRKFIECLKNPSQCIYGGAGGGRRRRRRRRNALNFFSAKVGQVACLPCGSEAAQPKEGQKTCVCLRQGRVFQPSDAQCPCAPGYRNLQEDRRWDCVKETYGICRDDAVRNQDGRCLTKEEWAHYCSDQVCDIPQDYQGYDKVLGLCLCQAGSLDNTCGLWCRQRQRGILKFFCEDSRARLSIMYRNGRQFYDPGTYVLRLSSNQHKKMYIRILPFGGQCYEEGPFYPTSPGYVVQVGIAKIPDLVLKPDWPAIIGIIITLIFLILLHLVLIILCQAFGWARKANSTPQFRKLQLKYNLDQYSSRESKMVLIQKYPSGVQARGCLEKNPSHVERREDQCKVWDSEDLIDLDSFNTNVFFEILLTQSLAVTTKLSQFKEELKSIYFKLLEEFTSLRDLWVTKMCISDGGKPCSDALMGDYMKVKEEAEEEIRCRKHWAAEYEKSLDRQINLLTQYLKHEEEHWVAFNSGLREVVRQVGMLEDVLSREDFGSNSKPEQLRLLSLMDAASEKLTSMVVKESHRLMQWGLLGEGTGAGLLNQEKTLVLTKENLGGSFKTCEVLHRDLATGLIMPNEDITMLLANQSMKSAFPDHFLHPGTGKLLPIAGNVGFDPLESKLIPMVDLVSGEIQYHSDLPIFSFVPYPVCPETGLPGRINLPVLQPEKVFKFGGLMQDPVTGMEVPILAITAHPQTGQWLTLGGTYLNPLTGMVTPLEIGGPMKVQESGKIVPILGVGLDNNTGIVVPLGELQGPSGDLLLPEDPFVEPLSGKMARLQGLSLQQDKIVPHAGSYQVLLEANVLIAQILVVKVLQEYKDSISKDLCPMVRLTKILNGPEEAMETALAHKLGYLMYYLQNLEKQRGGASSVKRTGGKLGMIKYLSTELWIPAVFGMKIPDPGSSELMVPILGVECDWKTGQPVPLAGVTEDANGKGLVPITIGSRAIDPITGETGPVIGAQTNPWTKAVLPVVQPQGCLPRENIDPNLLTALAKEMMARRVYWHSQREKEQEIFKEVDHLLHDILDAAKEGEMGKFKFRDRLKAADKICHFLESSSAQESQRQVGRDLTALGNPERSLWSRVDKDEKEQEAKVQLLLRKTLEKLVQLIRTTQLEDQRIQMQLKEAERHWSRSLRTQEVIKEKFRKTKLHLLAEFQGHVARQQTRVETEYCRLEYLRLLSDIVAFQTKDCLSGSSQCFMNYPAARFYSMAATPCGSWEVINKKLIPLLKSVLQTLEENKKCSSSPEEDTDNSFQDIMDVQMIPKSRELVPVLVSSLSAREFVTYQYGVVTLQFLRPYIGAPEVELCLASRIPSNNAPGNAFRNTFYYQIPGNRLFVLRESLACAGSFVLLLVHCLAHITAKDFSQDSKPAFRRLFYQALKVCLGEMFSLRLQASTFSEESKSAATVIKQALQKSEEASAELLSEPLYAKAKGCRDSQKDISRAMEKEQLPVDQMEVLSLEDPWLSQEIDRLPRKLQKEKWPE</sequence>
<dbReference type="EMBL" id="JAOTOJ010000010">
    <property type="protein sequence ID" value="KAK9394989.1"/>
    <property type="molecule type" value="Genomic_DNA"/>
</dbReference>
<evidence type="ECO:0000313" key="3">
    <source>
        <dbReference type="Proteomes" id="UP001474421"/>
    </source>
</evidence>
<dbReference type="PANTHER" id="PTHR47236">
    <property type="entry name" value="GENE, 32742-RELATED-RELATED"/>
    <property type="match status" value="1"/>
</dbReference>